<accession>A0A1M4N2X0</accession>
<dbReference type="RefSeq" id="WP_072708456.1">
    <property type="nucleotide sequence ID" value="NZ_FMJB01000064.1"/>
</dbReference>
<evidence type="ECO:0000313" key="2">
    <source>
        <dbReference type="Proteomes" id="UP000184085"/>
    </source>
</evidence>
<sequence>MTFKTFVLTSTIALVPAMGFAESEVELIEDTEGSVQYHGPDSPMVPVVNDGTMYPEARHLTVAETVCENDKADIIDWAAETEGYASLAVPQLPADVPDNCGVQNAEVVTGTATDFQSFEDSDKVALDICNAALLEGYGECFIVARVTDQDNVTMTQ</sequence>
<reference evidence="2" key="1">
    <citation type="submission" date="2016-09" db="EMBL/GenBank/DDBJ databases">
        <authorList>
            <person name="Wibberg D."/>
        </authorList>
    </citation>
    <scope>NUCLEOTIDE SEQUENCE [LARGE SCALE GENOMIC DNA]</scope>
</reference>
<organism evidence="1 2">
    <name type="scientific">Donghicola eburneus</name>
    <dbReference type="NCBI Taxonomy" id="393278"/>
    <lineage>
        <taxon>Bacteria</taxon>
        <taxon>Pseudomonadati</taxon>
        <taxon>Pseudomonadota</taxon>
        <taxon>Alphaproteobacteria</taxon>
        <taxon>Rhodobacterales</taxon>
        <taxon>Roseobacteraceae</taxon>
        <taxon>Donghicola</taxon>
    </lineage>
</organism>
<protein>
    <submittedName>
        <fullName evidence="1">Putative secreted protein</fullName>
    </submittedName>
</protein>
<evidence type="ECO:0000313" key="1">
    <source>
        <dbReference type="EMBL" id="SCM69159.1"/>
    </source>
</evidence>
<name>A0A1M4N2X0_9RHOB</name>
<dbReference type="Proteomes" id="UP000184085">
    <property type="component" value="Unassembled WGS sequence"/>
</dbReference>
<gene>
    <name evidence="1" type="ORF">KARMA_3393</name>
</gene>
<keyword evidence="2" id="KW-1185">Reference proteome</keyword>
<dbReference type="AlphaFoldDB" id="A0A1M4N2X0"/>
<dbReference type="EMBL" id="FMJB01000064">
    <property type="protein sequence ID" value="SCM69159.1"/>
    <property type="molecule type" value="Genomic_DNA"/>
</dbReference>
<proteinExistence type="predicted"/>